<evidence type="ECO:0000256" key="2">
    <source>
        <dbReference type="ARBA" id="ARBA00022723"/>
    </source>
</evidence>
<reference evidence="9" key="2">
    <citation type="journal article" date="2008" name="Bioinformatics">
        <title>Assembly reconciliation.</title>
        <authorList>
            <person name="Zimin A.V."/>
            <person name="Smith D.R."/>
            <person name="Sutton G."/>
            <person name="Yorke J.A."/>
        </authorList>
    </citation>
    <scope>NUCLEOTIDE SEQUENCE</scope>
    <source>
        <strain evidence="9">TSC#15010-1051.87</strain>
    </source>
</reference>
<dbReference type="InterPro" id="IPR008972">
    <property type="entry name" value="Cupredoxin"/>
</dbReference>
<dbReference type="GO" id="GO:0005507">
    <property type="term" value="F:copper ion binding"/>
    <property type="evidence" value="ECO:0007669"/>
    <property type="project" value="InterPro"/>
</dbReference>
<dbReference type="PROSITE" id="PS00079">
    <property type="entry name" value="MULTICOPPER_OXIDASE1"/>
    <property type="match status" value="1"/>
</dbReference>
<evidence type="ECO:0000259" key="6">
    <source>
        <dbReference type="Pfam" id="PF00394"/>
    </source>
</evidence>
<dbReference type="PANTHER" id="PTHR11709">
    <property type="entry name" value="MULTI-COPPER OXIDASE"/>
    <property type="match status" value="1"/>
</dbReference>
<dbReference type="GO" id="GO:0016491">
    <property type="term" value="F:oxidoreductase activity"/>
    <property type="evidence" value="ECO:0007669"/>
    <property type="project" value="UniProtKB-KW"/>
</dbReference>
<dbReference type="OMA" id="SIFAYHH"/>
<dbReference type="HOGENOM" id="CLU_308023_0_0_1"/>
<dbReference type="InterPro" id="IPR033138">
    <property type="entry name" value="Cu_oxidase_CS"/>
</dbReference>
<keyword evidence="11" id="KW-1185">Reference proteome</keyword>
<dbReference type="STRING" id="7244.B4M9S2"/>
<dbReference type="FunFam" id="2.60.40.420:FF:000045">
    <property type="entry name" value="Laccase 2"/>
    <property type="match status" value="1"/>
</dbReference>
<evidence type="ECO:0000256" key="4">
    <source>
        <dbReference type="ARBA" id="ARBA00023008"/>
    </source>
</evidence>
<dbReference type="Proteomes" id="UP000008792">
    <property type="component" value="Unassembled WGS sequence"/>
</dbReference>
<reference evidence="9" key="3">
    <citation type="submission" date="2008-06" db="EMBL/GenBank/DDBJ databases">
        <authorList>
            <consortium name="FlyBase"/>
        </authorList>
    </citation>
    <scope>NUCLEOTIDE SEQUENCE</scope>
    <source>
        <strain evidence="9">TSC#15010-1051.87</strain>
    </source>
</reference>
<dbReference type="FunFam" id="2.60.40.420:FF:000079">
    <property type="entry name" value="Laccase 1"/>
    <property type="match status" value="1"/>
</dbReference>
<accession>B4M9S2</accession>
<dbReference type="CDD" id="cd13858">
    <property type="entry name" value="CuRO_1_tcLCC2_insect_like"/>
    <property type="match status" value="1"/>
</dbReference>
<keyword evidence="3 9" id="KW-0560">Oxidoreductase</keyword>
<evidence type="ECO:0000256" key="1">
    <source>
        <dbReference type="ARBA" id="ARBA00010609"/>
    </source>
</evidence>
<keyword evidence="2" id="KW-0479">Metal-binding</keyword>
<feature type="region of interest" description="Disordered" evidence="5">
    <location>
        <begin position="486"/>
        <end position="536"/>
    </location>
</feature>
<dbReference type="Pfam" id="PF00394">
    <property type="entry name" value="Cu-oxidase"/>
    <property type="match status" value="1"/>
</dbReference>
<sequence length="988" mass="111407">MSAVATTKTTERQHNFMNSYYSRRNSMRVLTAQLLLVIGLLLFECSVSEASDLRAVNGSRASTYCLYQEQNSTHQKEQGAVWFDAQDNCLVYTCAAGVGNEPQAHIVLTQIDCNEFYCDVGTELRKTSGSCCGECVRTHCQHNNTLYAVGESWHNDADCTLLECVRRDNGEIAINSYQRSCPPIDPSCPPERIYRNSCCFVCRPLASPRIEQLADIEQTQDMWTAEWYRQHPCVRDCQVDAAPMTCHYTFVVEWYQTFSKACFDCPLNLTDCSRPHCIMGDGLERSITVVNRMMPGPAIEVCEGDQIVVDVKNNLLGESTTIHWHGLHQKKTPYMDGVPHITQCPISPHATFRYSFPADNPGTHFWHSHTGMQRGDGVFGSLIIRRPKNSEPHGGLYDFDLSEHVLVVQDWIHDTGASIFAYHHHSRGDNKPHNILINGRGRYYNRIWADMKRQHRMAAEAAPTAAPAEAPKMTKLTPTNLNLTAASSRDPVQPASKSPSAAPTPPSLVKLLSNEARQSNSSKANGSGSLPDPVVHSRQRRGNLQEIPLEQIPHQVYHVRRGFRYRFRIVNAEYLNCPIEVSVDNHTLTAINSDGYDIEAMEVGSIVTYSGERFDFVLNANQEVGNYWLRLKGLMDCSERFTSAFQVAILRYEGAVENEPSAELGYAHNATGIQLNVMNRGPGYTDTKTVAEMRALPIYDKVSGIDDDTLKPEADYKFYVYYDFYRKDNPEFHHSDYYGMDTNVTKENILYTPQLNHISLKFPAVALLPQRHQLTDELFCNETTLAQQGIDCREQFCKCHHVLQVPLNAVVELIIVDEGFTFYANHPFHLHGNAFRVVGLERLGENVTIEMIKQLDQFKLLKRNLINPPVKDTVTVPDGGYTIIRFEAYNPGYWLFHCHIEFHAEIGMALVIKVGDDDKMVPVPRNFPTCGDYVPDSRTNLETSPPIDIPGSPTTSAPPTRDTSTRNLATGLPFIILMLTMLQLVSMR</sequence>
<dbReference type="FunFam" id="2.60.40.420:FF:000031">
    <property type="entry name" value="Laccase-2 isoform A"/>
    <property type="match status" value="1"/>
</dbReference>
<dbReference type="Gene3D" id="2.60.40.420">
    <property type="entry name" value="Cupredoxins - blue copper proteins"/>
    <property type="match status" value="3"/>
</dbReference>
<dbReference type="eggNOG" id="KOG1263">
    <property type="taxonomic scope" value="Eukaryota"/>
</dbReference>
<dbReference type="PROSITE" id="PS00080">
    <property type="entry name" value="MULTICOPPER_OXIDASE2"/>
    <property type="match status" value="1"/>
</dbReference>
<feature type="region of interest" description="Disordered" evidence="5">
    <location>
        <begin position="941"/>
        <end position="965"/>
    </location>
</feature>
<dbReference type="CDD" id="cd13905">
    <property type="entry name" value="CuRO_3_tcLLC2_insect_like"/>
    <property type="match status" value="1"/>
</dbReference>
<evidence type="ECO:0000313" key="10">
    <source>
        <dbReference type="EMBL" id="KRF78048.1"/>
    </source>
</evidence>
<dbReference type="EMBL" id="CH940654">
    <property type="protein sequence ID" value="KRF78048.1"/>
    <property type="molecule type" value="Genomic_DNA"/>
</dbReference>
<feature type="domain" description="Plastocyanin-like" evidence="6">
    <location>
        <begin position="525"/>
        <end position="655"/>
    </location>
</feature>
<feature type="compositionally biased region" description="Polar residues" evidence="5">
    <location>
        <begin position="952"/>
        <end position="965"/>
    </location>
</feature>
<evidence type="ECO:0000256" key="5">
    <source>
        <dbReference type="SAM" id="MobiDB-lite"/>
    </source>
</evidence>
<dbReference type="EMBL" id="CH940654">
    <property type="protein sequence ID" value="EDW57948.1"/>
    <property type="molecule type" value="Genomic_DNA"/>
</dbReference>
<dbReference type="FunCoup" id="B4M9S2">
    <property type="interactions" value="27"/>
</dbReference>
<dbReference type="InterPro" id="IPR002355">
    <property type="entry name" value="Cu_oxidase_Cu_BS"/>
</dbReference>
<comment type="similarity">
    <text evidence="1">Belongs to the multicopper oxidase family.</text>
</comment>
<reference evidence="9 11" key="1">
    <citation type="journal article" date="2007" name="Nature">
        <title>Evolution of genes and genomes on the Drosophila phylogeny.</title>
        <authorList>
            <consortium name="Drosophila 12 Genomes Consortium"/>
            <person name="Clark A.G."/>
            <person name="Eisen M.B."/>
            <person name="Smith D.R."/>
            <person name="Bergman C.M."/>
            <person name="Oliver B."/>
            <person name="Markow T.A."/>
            <person name="Kaufman T.C."/>
            <person name="Kellis M."/>
            <person name="Gelbart W."/>
            <person name="Iyer V.N."/>
            <person name="Pollard D.A."/>
            <person name="Sackton T.B."/>
            <person name="Larracuente A.M."/>
            <person name="Singh N.D."/>
            <person name="Abad J.P."/>
            <person name="Abt D.N."/>
            <person name="Adryan B."/>
            <person name="Aguade M."/>
            <person name="Akashi H."/>
            <person name="Anderson W.W."/>
            <person name="Aquadro C.F."/>
            <person name="Ardell D.H."/>
            <person name="Arguello R."/>
            <person name="Artieri C.G."/>
            <person name="Barbash D.A."/>
            <person name="Barker D."/>
            <person name="Barsanti P."/>
            <person name="Batterham P."/>
            <person name="Batzoglou S."/>
            <person name="Begun D."/>
            <person name="Bhutkar A."/>
            <person name="Blanco E."/>
            <person name="Bosak S.A."/>
            <person name="Bradley R.K."/>
            <person name="Brand A.D."/>
            <person name="Brent M.R."/>
            <person name="Brooks A.N."/>
            <person name="Brown R.H."/>
            <person name="Butlin R.K."/>
            <person name="Caggese C."/>
            <person name="Calvi B.R."/>
            <person name="Bernardo de Carvalho A."/>
            <person name="Caspi A."/>
            <person name="Castrezana S."/>
            <person name="Celniker S.E."/>
            <person name="Chang J.L."/>
            <person name="Chapple C."/>
            <person name="Chatterji S."/>
            <person name="Chinwalla A."/>
            <person name="Civetta A."/>
            <person name="Clifton S.W."/>
            <person name="Comeron J.M."/>
            <person name="Costello J.C."/>
            <person name="Coyne J.A."/>
            <person name="Daub J."/>
            <person name="David R.G."/>
            <person name="Delcher A.L."/>
            <person name="Delehaunty K."/>
            <person name="Do C.B."/>
            <person name="Ebling H."/>
            <person name="Edwards K."/>
            <person name="Eickbush T."/>
            <person name="Evans J.D."/>
            <person name="Filipski A."/>
            <person name="Findeiss S."/>
            <person name="Freyhult E."/>
            <person name="Fulton L."/>
            <person name="Fulton R."/>
            <person name="Garcia A.C."/>
            <person name="Gardiner A."/>
            <person name="Garfield D.A."/>
            <person name="Garvin B.E."/>
            <person name="Gibson G."/>
            <person name="Gilbert D."/>
            <person name="Gnerre S."/>
            <person name="Godfrey J."/>
            <person name="Good R."/>
            <person name="Gotea V."/>
            <person name="Gravely B."/>
            <person name="Greenberg A.J."/>
            <person name="Griffiths-Jones S."/>
            <person name="Gross S."/>
            <person name="Guigo R."/>
            <person name="Gustafson E.A."/>
            <person name="Haerty W."/>
            <person name="Hahn M.W."/>
            <person name="Halligan D.L."/>
            <person name="Halpern A.L."/>
            <person name="Halter G.M."/>
            <person name="Han M.V."/>
            <person name="Heger A."/>
            <person name="Hillier L."/>
            <person name="Hinrichs A.S."/>
            <person name="Holmes I."/>
            <person name="Hoskins R.A."/>
            <person name="Hubisz M.J."/>
            <person name="Hultmark D."/>
            <person name="Huntley M.A."/>
            <person name="Jaffe D.B."/>
            <person name="Jagadeeshan S."/>
            <person name="Jeck W.R."/>
            <person name="Johnson J."/>
            <person name="Jones C.D."/>
            <person name="Jordan W.C."/>
            <person name="Karpen G.H."/>
            <person name="Kataoka E."/>
            <person name="Keightley P.D."/>
            <person name="Kheradpour P."/>
            <person name="Kirkness E.F."/>
            <person name="Koerich L.B."/>
            <person name="Kristiansen K."/>
            <person name="Kudrna D."/>
            <person name="Kulathinal R.J."/>
            <person name="Kumar S."/>
            <person name="Kwok R."/>
            <person name="Lander E."/>
            <person name="Langley C.H."/>
            <person name="Lapoint R."/>
            <person name="Lazzaro B.P."/>
            <person name="Lee S.J."/>
            <person name="Levesque L."/>
            <person name="Li R."/>
            <person name="Lin C.F."/>
            <person name="Lin M.F."/>
            <person name="Lindblad-Toh K."/>
            <person name="Llopart A."/>
            <person name="Long M."/>
            <person name="Low L."/>
            <person name="Lozovsky E."/>
            <person name="Lu J."/>
            <person name="Luo M."/>
            <person name="Machado C.A."/>
            <person name="Makalowski W."/>
            <person name="Marzo M."/>
            <person name="Matsuda M."/>
            <person name="Matzkin L."/>
            <person name="McAllister B."/>
            <person name="McBride C.S."/>
            <person name="McKernan B."/>
            <person name="McKernan K."/>
            <person name="Mendez-Lago M."/>
            <person name="Minx P."/>
            <person name="Mollenhauer M.U."/>
            <person name="Montooth K."/>
            <person name="Mount S.M."/>
            <person name="Mu X."/>
            <person name="Myers E."/>
            <person name="Negre B."/>
            <person name="Newfeld S."/>
            <person name="Nielsen R."/>
            <person name="Noor M.A."/>
            <person name="O'Grady P."/>
            <person name="Pachter L."/>
            <person name="Papaceit M."/>
            <person name="Parisi M.J."/>
            <person name="Parisi M."/>
            <person name="Parts L."/>
            <person name="Pedersen J.S."/>
            <person name="Pesole G."/>
            <person name="Phillippy A.M."/>
            <person name="Ponting C.P."/>
            <person name="Pop M."/>
            <person name="Porcelli D."/>
            <person name="Powell J.R."/>
            <person name="Prohaska S."/>
            <person name="Pruitt K."/>
            <person name="Puig M."/>
            <person name="Quesneville H."/>
            <person name="Ram K.R."/>
            <person name="Rand D."/>
            <person name="Rasmussen M.D."/>
            <person name="Reed L.K."/>
            <person name="Reenan R."/>
            <person name="Reily A."/>
            <person name="Remington K.A."/>
            <person name="Rieger T.T."/>
            <person name="Ritchie M.G."/>
            <person name="Robin C."/>
            <person name="Rogers Y.H."/>
            <person name="Rohde C."/>
            <person name="Rozas J."/>
            <person name="Rubenfield M.J."/>
            <person name="Ruiz A."/>
            <person name="Russo S."/>
            <person name="Salzberg S.L."/>
            <person name="Sanchez-Gracia A."/>
            <person name="Saranga D.J."/>
            <person name="Sato H."/>
            <person name="Schaeffer S.W."/>
            <person name="Schatz M.C."/>
            <person name="Schlenke T."/>
            <person name="Schwartz R."/>
            <person name="Segarra C."/>
            <person name="Singh R.S."/>
            <person name="Sirot L."/>
            <person name="Sirota M."/>
            <person name="Sisneros N.B."/>
            <person name="Smith C.D."/>
            <person name="Smith T.F."/>
            <person name="Spieth J."/>
            <person name="Stage D.E."/>
            <person name="Stark A."/>
            <person name="Stephan W."/>
            <person name="Strausberg R.L."/>
            <person name="Strempel S."/>
            <person name="Sturgill D."/>
            <person name="Sutton G."/>
            <person name="Sutton G.G."/>
            <person name="Tao W."/>
            <person name="Teichmann S."/>
            <person name="Tobari Y.N."/>
            <person name="Tomimura Y."/>
            <person name="Tsolas J.M."/>
            <person name="Valente V.L."/>
            <person name="Venter E."/>
            <person name="Venter J.C."/>
            <person name="Vicario S."/>
            <person name="Vieira F.G."/>
            <person name="Vilella A.J."/>
            <person name="Villasante A."/>
            <person name="Walenz B."/>
            <person name="Wang J."/>
            <person name="Wasserman M."/>
            <person name="Watts T."/>
            <person name="Wilson D."/>
            <person name="Wilson R.K."/>
            <person name="Wing R.A."/>
            <person name="Wolfner M.F."/>
            <person name="Wong A."/>
            <person name="Wong G.K."/>
            <person name="Wu C.I."/>
            <person name="Wu G."/>
            <person name="Yamamoto D."/>
            <person name="Yang H.P."/>
            <person name="Yang S.P."/>
            <person name="Yorke J.A."/>
            <person name="Yoshida K."/>
            <person name="Zdobnov E."/>
            <person name="Zhang P."/>
            <person name="Zhang Y."/>
            <person name="Zimin A.V."/>
            <person name="Baldwin J."/>
            <person name="Abdouelleil A."/>
            <person name="Abdulkadir J."/>
            <person name="Abebe A."/>
            <person name="Abera B."/>
            <person name="Abreu J."/>
            <person name="Acer S.C."/>
            <person name="Aftuck L."/>
            <person name="Alexander A."/>
            <person name="An P."/>
            <person name="Anderson E."/>
            <person name="Anderson S."/>
            <person name="Arachi H."/>
            <person name="Azer M."/>
            <person name="Bachantsang P."/>
            <person name="Barry A."/>
            <person name="Bayul T."/>
            <person name="Berlin A."/>
            <person name="Bessette D."/>
            <person name="Bloom T."/>
            <person name="Blye J."/>
            <person name="Boguslavskiy L."/>
            <person name="Bonnet C."/>
            <person name="Boukhgalter B."/>
            <person name="Bourzgui I."/>
            <person name="Brown A."/>
            <person name="Cahill P."/>
            <person name="Channer S."/>
            <person name="Cheshatsang Y."/>
            <person name="Chuda L."/>
            <person name="Citroen M."/>
            <person name="Collymore A."/>
            <person name="Cooke P."/>
            <person name="Costello M."/>
            <person name="D'Aco K."/>
            <person name="Daza R."/>
            <person name="De Haan G."/>
            <person name="DeGray S."/>
            <person name="DeMaso C."/>
            <person name="Dhargay N."/>
            <person name="Dooley K."/>
            <person name="Dooley E."/>
            <person name="Doricent M."/>
            <person name="Dorje P."/>
            <person name="Dorjee K."/>
            <person name="Dupes A."/>
            <person name="Elong R."/>
            <person name="Falk J."/>
            <person name="Farina A."/>
            <person name="Faro S."/>
            <person name="Ferguson D."/>
            <person name="Fisher S."/>
            <person name="Foley C.D."/>
            <person name="Franke A."/>
            <person name="Friedrich D."/>
            <person name="Gadbois L."/>
            <person name="Gearin G."/>
            <person name="Gearin C.R."/>
            <person name="Giannoukos G."/>
            <person name="Goode T."/>
            <person name="Graham J."/>
            <person name="Grandbois E."/>
            <person name="Grewal S."/>
            <person name="Gyaltsen K."/>
            <person name="Hafez N."/>
            <person name="Hagos B."/>
            <person name="Hall J."/>
            <person name="Henson C."/>
            <person name="Hollinger A."/>
            <person name="Honan T."/>
            <person name="Huard M.D."/>
            <person name="Hughes L."/>
            <person name="Hurhula B."/>
            <person name="Husby M.E."/>
            <person name="Kamat A."/>
            <person name="Kanga B."/>
            <person name="Kashin S."/>
            <person name="Khazanovich D."/>
            <person name="Kisner P."/>
            <person name="Lance K."/>
            <person name="Lara M."/>
            <person name="Lee W."/>
            <person name="Lennon N."/>
            <person name="Letendre F."/>
            <person name="LeVine R."/>
            <person name="Lipovsky A."/>
            <person name="Liu X."/>
            <person name="Liu J."/>
            <person name="Liu S."/>
            <person name="Lokyitsang T."/>
            <person name="Lokyitsang Y."/>
            <person name="Lubonja R."/>
            <person name="Lui A."/>
            <person name="MacDonald P."/>
            <person name="Magnisalis V."/>
            <person name="Maru K."/>
            <person name="Matthews C."/>
            <person name="McCusker W."/>
            <person name="McDonough S."/>
            <person name="Mehta T."/>
            <person name="Meldrim J."/>
            <person name="Meneus L."/>
            <person name="Mihai O."/>
            <person name="Mihalev A."/>
            <person name="Mihova T."/>
            <person name="Mittelman R."/>
            <person name="Mlenga V."/>
            <person name="Montmayeur A."/>
            <person name="Mulrain L."/>
            <person name="Navidi A."/>
            <person name="Naylor J."/>
            <person name="Negash T."/>
            <person name="Nguyen T."/>
            <person name="Nguyen N."/>
            <person name="Nicol R."/>
            <person name="Norbu C."/>
            <person name="Norbu N."/>
            <person name="Novod N."/>
            <person name="O'Neill B."/>
            <person name="Osman S."/>
            <person name="Markiewicz E."/>
            <person name="Oyono O.L."/>
            <person name="Patti C."/>
            <person name="Phunkhang P."/>
            <person name="Pierre F."/>
            <person name="Priest M."/>
            <person name="Raghuraman S."/>
            <person name="Rege F."/>
            <person name="Reyes R."/>
            <person name="Rise C."/>
            <person name="Rogov P."/>
            <person name="Ross K."/>
            <person name="Ryan E."/>
            <person name="Settipalli S."/>
            <person name="Shea T."/>
            <person name="Sherpa N."/>
            <person name="Shi L."/>
            <person name="Shih D."/>
            <person name="Sparrow T."/>
            <person name="Spaulding J."/>
            <person name="Stalker J."/>
            <person name="Stange-Thomann N."/>
            <person name="Stavropoulos S."/>
            <person name="Stone C."/>
            <person name="Strader C."/>
            <person name="Tesfaye S."/>
            <person name="Thomson T."/>
            <person name="Thoulutsang Y."/>
            <person name="Thoulutsang D."/>
            <person name="Topham K."/>
            <person name="Topping I."/>
            <person name="Tsamla T."/>
            <person name="Vassiliev H."/>
            <person name="Vo A."/>
            <person name="Wangchuk T."/>
            <person name="Wangdi T."/>
            <person name="Weiand M."/>
            <person name="Wilkinson J."/>
            <person name="Wilson A."/>
            <person name="Yadav S."/>
            <person name="Young G."/>
            <person name="Yu Q."/>
            <person name="Zembek L."/>
            <person name="Zhong D."/>
            <person name="Zimmer A."/>
            <person name="Zwirko Z."/>
            <person name="Jaffe D.B."/>
            <person name="Alvarez P."/>
            <person name="Brockman W."/>
            <person name="Butler J."/>
            <person name="Chin C."/>
            <person name="Gnerre S."/>
            <person name="Grabherr M."/>
            <person name="Kleber M."/>
            <person name="Mauceli E."/>
            <person name="MacCallum I."/>
        </authorList>
    </citation>
    <scope>NUCLEOTIDE SEQUENCE [LARGE SCALE GENOMIC DNA]</scope>
    <source>
        <strain evidence="9">TSC#15010-1051.87</strain>
        <strain evidence="11">Tucson 15010-1051.87</strain>
    </source>
</reference>
<evidence type="ECO:0000259" key="7">
    <source>
        <dbReference type="Pfam" id="PF07731"/>
    </source>
</evidence>
<dbReference type="SUPFAM" id="SSF49503">
    <property type="entry name" value="Cupredoxins"/>
    <property type="match status" value="3"/>
</dbReference>
<proteinExistence type="inferred from homology"/>
<evidence type="ECO:0000259" key="8">
    <source>
        <dbReference type="Pfam" id="PF07732"/>
    </source>
</evidence>
<dbReference type="InterPro" id="IPR045087">
    <property type="entry name" value="Cu-oxidase_fam"/>
</dbReference>
<name>B4M9S2_DROVI</name>
<dbReference type="InterPro" id="IPR011706">
    <property type="entry name" value="Cu-oxidase_C"/>
</dbReference>
<dbReference type="InterPro" id="IPR001117">
    <property type="entry name" value="Cu-oxidase_2nd"/>
</dbReference>
<evidence type="ECO:0000313" key="11">
    <source>
        <dbReference type="Proteomes" id="UP000008792"/>
    </source>
</evidence>
<dbReference type="SUPFAM" id="SSF57603">
    <property type="entry name" value="FnI-like domain"/>
    <property type="match status" value="1"/>
</dbReference>
<dbReference type="InParanoid" id="B4M9S2"/>
<dbReference type="Pfam" id="PF07731">
    <property type="entry name" value="Cu-oxidase_2"/>
    <property type="match status" value="1"/>
</dbReference>
<gene>
    <name evidence="9" type="primary">Dvir\GJ17860</name>
    <name evidence="9" type="ORF">Dvir_GJ17860</name>
</gene>
<feature type="compositionally biased region" description="Polar residues" evidence="5">
    <location>
        <begin position="515"/>
        <end position="528"/>
    </location>
</feature>
<keyword evidence="4" id="KW-0186">Copper</keyword>
<organism evidence="9 11">
    <name type="scientific">Drosophila virilis</name>
    <name type="common">Fruit fly</name>
    <dbReference type="NCBI Taxonomy" id="7244"/>
    <lineage>
        <taxon>Eukaryota</taxon>
        <taxon>Metazoa</taxon>
        <taxon>Ecdysozoa</taxon>
        <taxon>Arthropoda</taxon>
        <taxon>Hexapoda</taxon>
        <taxon>Insecta</taxon>
        <taxon>Pterygota</taxon>
        <taxon>Neoptera</taxon>
        <taxon>Endopterygota</taxon>
        <taxon>Diptera</taxon>
        <taxon>Brachycera</taxon>
        <taxon>Muscomorpha</taxon>
        <taxon>Ephydroidea</taxon>
        <taxon>Drosophilidae</taxon>
        <taxon>Drosophila</taxon>
    </lineage>
</organism>
<dbReference type="GO" id="GO:0005886">
    <property type="term" value="C:plasma membrane"/>
    <property type="evidence" value="ECO:0007669"/>
    <property type="project" value="TreeGrafter"/>
</dbReference>
<dbReference type="OrthoDB" id="2121828at2759"/>
<feature type="domain" description="Plastocyanin-like" evidence="8">
    <location>
        <begin position="276"/>
        <end position="388"/>
    </location>
</feature>
<protein>
    <submittedName>
        <fullName evidence="9">Uncharacterized protein, isoform A</fullName>
    </submittedName>
    <submittedName>
        <fullName evidence="10">Uncharacterized protein, isoform B</fullName>
        <ecNumber evidence="9 10">1.-.-.-</ecNumber>
    </submittedName>
</protein>
<dbReference type="KEGG" id="dvi:6634107"/>
<dbReference type="EC" id="1.-.-.-" evidence="9 10"/>
<dbReference type="Pfam" id="PF07732">
    <property type="entry name" value="Cu-oxidase_3"/>
    <property type="match status" value="1"/>
</dbReference>
<dbReference type="InterPro" id="IPR011707">
    <property type="entry name" value="Cu-oxidase-like_N"/>
</dbReference>
<feature type="domain" description="Plastocyanin-like" evidence="7">
    <location>
        <begin position="785"/>
        <end position="917"/>
    </location>
</feature>
<dbReference type="CDD" id="cd13884">
    <property type="entry name" value="CuRO_2_tcLCC_insect_like"/>
    <property type="match status" value="1"/>
</dbReference>
<evidence type="ECO:0000313" key="9">
    <source>
        <dbReference type="EMBL" id="EDW57948.1"/>
    </source>
</evidence>
<evidence type="ECO:0000256" key="3">
    <source>
        <dbReference type="ARBA" id="ARBA00023002"/>
    </source>
</evidence>
<dbReference type="AlphaFoldDB" id="B4M9S2"/>
<dbReference type="PANTHER" id="PTHR11709:SF394">
    <property type="entry name" value="FI03373P-RELATED"/>
    <property type="match status" value="1"/>
</dbReference>
<dbReference type="GO" id="GO:0006826">
    <property type="term" value="P:iron ion transport"/>
    <property type="evidence" value="ECO:0007669"/>
    <property type="project" value="TreeGrafter"/>
</dbReference>